<evidence type="ECO:0000313" key="2">
    <source>
        <dbReference type="EMBL" id="CAL4102139.1"/>
    </source>
</evidence>
<name>A0AAV2QUS2_MEGNR</name>
<dbReference type="Proteomes" id="UP001497623">
    <property type="component" value="Unassembled WGS sequence"/>
</dbReference>
<proteinExistence type="predicted"/>
<keyword evidence="3" id="KW-1185">Reference proteome</keyword>
<organism evidence="2 3">
    <name type="scientific">Meganyctiphanes norvegica</name>
    <name type="common">Northern krill</name>
    <name type="synonym">Thysanopoda norvegica</name>
    <dbReference type="NCBI Taxonomy" id="48144"/>
    <lineage>
        <taxon>Eukaryota</taxon>
        <taxon>Metazoa</taxon>
        <taxon>Ecdysozoa</taxon>
        <taxon>Arthropoda</taxon>
        <taxon>Crustacea</taxon>
        <taxon>Multicrustacea</taxon>
        <taxon>Malacostraca</taxon>
        <taxon>Eumalacostraca</taxon>
        <taxon>Eucarida</taxon>
        <taxon>Euphausiacea</taxon>
        <taxon>Euphausiidae</taxon>
        <taxon>Meganyctiphanes</taxon>
    </lineage>
</organism>
<feature type="region of interest" description="Disordered" evidence="1">
    <location>
        <begin position="43"/>
        <end position="86"/>
    </location>
</feature>
<comment type="caution">
    <text evidence="2">The sequence shown here is derived from an EMBL/GenBank/DDBJ whole genome shotgun (WGS) entry which is preliminary data.</text>
</comment>
<reference evidence="2 3" key="1">
    <citation type="submission" date="2024-05" db="EMBL/GenBank/DDBJ databases">
        <authorList>
            <person name="Wallberg A."/>
        </authorList>
    </citation>
    <scope>NUCLEOTIDE SEQUENCE [LARGE SCALE GENOMIC DNA]</scope>
</reference>
<accession>A0AAV2QUS2</accession>
<evidence type="ECO:0000256" key="1">
    <source>
        <dbReference type="SAM" id="MobiDB-lite"/>
    </source>
</evidence>
<dbReference type="AlphaFoldDB" id="A0AAV2QUS2"/>
<sequence length="111" mass="12691">MESHHHCYCCDDTSVPIHFDEVASWPKRLPRWDRGVVVMAVCEGGTGPPRPPRPHSSIQPRWARGGGRWRRGETTASRAHTQHKAISHRPMETHNLVKYRVTISLMMTPMS</sequence>
<gene>
    <name evidence="2" type="ORF">MNOR_LOCUS17177</name>
</gene>
<protein>
    <submittedName>
        <fullName evidence="2">Uncharacterized protein</fullName>
    </submittedName>
</protein>
<evidence type="ECO:0000313" key="3">
    <source>
        <dbReference type="Proteomes" id="UP001497623"/>
    </source>
</evidence>
<dbReference type="EMBL" id="CAXKWB010011650">
    <property type="protein sequence ID" value="CAL4102139.1"/>
    <property type="molecule type" value="Genomic_DNA"/>
</dbReference>